<dbReference type="AlphaFoldDB" id="A0A918DVS8"/>
<proteinExistence type="predicted"/>
<name>A0A918DVS8_9ACTN</name>
<organism evidence="2 3">
    <name type="scientific">Wenjunlia tyrosinilytica</name>
    <dbReference type="NCBI Taxonomy" id="1544741"/>
    <lineage>
        <taxon>Bacteria</taxon>
        <taxon>Bacillati</taxon>
        <taxon>Actinomycetota</taxon>
        <taxon>Actinomycetes</taxon>
        <taxon>Kitasatosporales</taxon>
        <taxon>Streptomycetaceae</taxon>
        <taxon>Wenjunlia</taxon>
    </lineage>
</organism>
<accession>A0A918DVS8</accession>
<keyword evidence="1" id="KW-1133">Transmembrane helix</keyword>
<comment type="caution">
    <text evidence="2">The sequence shown here is derived from an EMBL/GenBank/DDBJ whole genome shotgun (WGS) entry which is preliminary data.</text>
</comment>
<dbReference type="EMBL" id="BMMS01000006">
    <property type="protein sequence ID" value="GGO84803.1"/>
    <property type="molecule type" value="Genomic_DNA"/>
</dbReference>
<gene>
    <name evidence="2" type="ORF">GCM10012280_17120</name>
</gene>
<sequence>MREEGVTRAGVDGLGSRGGAQRLRVQVLCALVVDRPPRLPPEPAHIEDEPSGDDAAFGPALDAQRRAALGDLGVRGAVVEAVSVVAAVAQAVELAGRLGEEAVQDVVAVIAILLTTGVLYLAITIPAALPAHRIERKAAITR</sequence>
<keyword evidence="1" id="KW-0472">Membrane</keyword>
<keyword evidence="1" id="KW-0812">Transmembrane</keyword>
<dbReference type="Proteomes" id="UP000641932">
    <property type="component" value="Unassembled WGS sequence"/>
</dbReference>
<protein>
    <submittedName>
        <fullName evidence="2">Uncharacterized protein</fullName>
    </submittedName>
</protein>
<evidence type="ECO:0000256" key="1">
    <source>
        <dbReference type="SAM" id="Phobius"/>
    </source>
</evidence>
<reference evidence="2" key="2">
    <citation type="submission" date="2020-09" db="EMBL/GenBank/DDBJ databases">
        <authorList>
            <person name="Sun Q."/>
            <person name="Zhou Y."/>
        </authorList>
    </citation>
    <scope>NUCLEOTIDE SEQUENCE</scope>
    <source>
        <strain evidence="2">CGMCC 4.7201</strain>
    </source>
</reference>
<evidence type="ECO:0000313" key="3">
    <source>
        <dbReference type="Proteomes" id="UP000641932"/>
    </source>
</evidence>
<evidence type="ECO:0000313" key="2">
    <source>
        <dbReference type="EMBL" id="GGO84803.1"/>
    </source>
</evidence>
<feature type="transmembrane region" description="Helical" evidence="1">
    <location>
        <begin position="106"/>
        <end position="129"/>
    </location>
</feature>
<reference evidence="2" key="1">
    <citation type="journal article" date="2014" name="Int. J. Syst. Evol. Microbiol.">
        <title>Complete genome sequence of Corynebacterium casei LMG S-19264T (=DSM 44701T), isolated from a smear-ripened cheese.</title>
        <authorList>
            <consortium name="US DOE Joint Genome Institute (JGI-PGF)"/>
            <person name="Walter F."/>
            <person name="Albersmeier A."/>
            <person name="Kalinowski J."/>
            <person name="Ruckert C."/>
        </authorList>
    </citation>
    <scope>NUCLEOTIDE SEQUENCE</scope>
    <source>
        <strain evidence="2">CGMCC 4.7201</strain>
    </source>
</reference>
<keyword evidence="3" id="KW-1185">Reference proteome</keyword>